<organism evidence="1 2">
    <name type="scientific">Drosophila busckii</name>
    <name type="common">Fruit fly</name>
    <dbReference type="NCBI Taxonomy" id="30019"/>
    <lineage>
        <taxon>Eukaryota</taxon>
        <taxon>Metazoa</taxon>
        <taxon>Ecdysozoa</taxon>
        <taxon>Arthropoda</taxon>
        <taxon>Hexapoda</taxon>
        <taxon>Insecta</taxon>
        <taxon>Pterygota</taxon>
        <taxon>Neoptera</taxon>
        <taxon>Endopterygota</taxon>
        <taxon>Diptera</taxon>
        <taxon>Brachycera</taxon>
        <taxon>Muscomorpha</taxon>
        <taxon>Ephydroidea</taxon>
        <taxon>Drosophilidae</taxon>
        <taxon>Drosophila</taxon>
    </lineage>
</organism>
<keyword evidence="2" id="KW-1185">Reference proteome</keyword>
<dbReference type="OrthoDB" id="7836614at2759"/>
<gene>
    <name evidence="1" type="ORF">Dbus_chr2Rg1643</name>
</gene>
<dbReference type="EMBL" id="CP012524">
    <property type="protein sequence ID" value="ALC42064.1"/>
    <property type="molecule type" value="Genomic_DNA"/>
</dbReference>
<accession>A0A0M4EFF5</accession>
<dbReference type="AlphaFoldDB" id="A0A0M4EFF5"/>
<proteinExistence type="predicted"/>
<dbReference type="Proteomes" id="UP000494163">
    <property type="component" value="Chromosome 2R"/>
</dbReference>
<evidence type="ECO:0000313" key="1">
    <source>
        <dbReference type="EMBL" id="ALC42064.1"/>
    </source>
</evidence>
<reference evidence="1 2" key="1">
    <citation type="submission" date="2015-08" db="EMBL/GenBank/DDBJ databases">
        <title>Ancestral chromatin configuration constrains chromatin evolution on differentiating sex chromosomes in Drosophila.</title>
        <authorList>
            <person name="Zhou Q."/>
            <person name="Bachtrog D."/>
        </authorList>
    </citation>
    <scope>NUCLEOTIDE SEQUENCE [LARGE SCALE GENOMIC DNA]</scope>
    <source>
        <tissue evidence="1">Whole larvae</tissue>
    </source>
</reference>
<sequence length="78" mass="8905">MVSPGSVAKLLGSFNVATSVWVKRVNPGWYEARQVPMTLLRERLIELPKINTRIKPKQKAMPKYVKPMSPAPLMMRQL</sequence>
<name>A0A0M4EFF5_DROBS</name>
<evidence type="ECO:0000313" key="2">
    <source>
        <dbReference type="Proteomes" id="UP000494163"/>
    </source>
</evidence>
<protein>
    <submittedName>
        <fullName evidence="1">CG42855</fullName>
    </submittedName>
</protein>